<gene>
    <name evidence="6" type="ORF">FNK824_LOCUS12958</name>
    <name evidence="4" type="ORF">JXQ802_LOCUS39398</name>
    <name evidence="5" type="ORF">OTI717_LOCUS14383</name>
    <name evidence="2" type="ORF">PYM288_LOCUS25197</name>
    <name evidence="1" type="ORF">RFH988_LOCUS16669</name>
    <name evidence="3" type="ORF">SEV965_LOCUS23261</name>
</gene>
<accession>A0A814ZGX9</accession>
<dbReference type="CDD" id="cd00438">
    <property type="entry name" value="cupin_RmlC"/>
    <property type="match status" value="1"/>
</dbReference>
<dbReference type="Pfam" id="PF00908">
    <property type="entry name" value="dTDP_sugar_isom"/>
    <property type="match status" value="1"/>
</dbReference>
<sequence length="203" mass="22914">MQFTKLEIPDVVLIEPRRLEDFRGYFMEVFHEKVFRTHVADVHFVQDNEAMSTAIGTVRGLHFQKPPAAHGKLVRVLNGAVYDVAVDIRDGSPFFGKHVGLMLDASSAKMLWIPPGFAHGYCTLKSDSIVAYKITDFYSAEHDAGIVWNDPDLGINWPVTSNDAILSDKDRLLPTFTNIPSLFTFQENLIEKTEDPYKIQVNS</sequence>
<dbReference type="Proteomes" id="UP000663889">
    <property type="component" value="Unassembled WGS sequence"/>
</dbReference>
<dbReference type="SUPFAM" id="SSF51182">
    <property type="entry name" value="RmlC-like cupins"/>
    <property type="match status" value="1"/>
</dbReference>
<dbReference type="Proteomes" id="UP000663823">
    <property type="component" value="Unassembled WGS sequence"/>
</dbReference>
<dbReference type="InterPro" id="IPR000888">
    <property type="entry name" value="RmlC-like"/>
</dbReference>
<dbReference type="NCBIfam" id="TIGR01221">
    <property type="entry name" value="rmlC"/>
    <property type="match status" value="1"/>
</dbReference>
<evidence type="ECO:0000313" key="5">
    <source>
        <dbReference type="EMBL" id="CAF3730048.1"/>
    </source>
</evidence>
<comment type="caution">
    <text evidence="3">The sequence shown here is derived from an EMBL/GenBank/DDBJ whole genome shotgun (WGS) entry which is preliminary data.</text>
</comment>
<evidence type="ECO:0000313" key="8">
    <source>
        <dbReference type="Proteomes" id="UP000663889"/>
    </source>
</evidence>
<dbReference type="EMBL" id="CAJNOU010001699">
    <property type="protein sequence ID" value="CAF1241770.1"/>
    <property type="molecule type" value="Genomic_DNA"/>
</dbReference>
<dbReference type="EMBL" id="CAJNOL010002272">
    <property type="protein sequence ID" value="CAF1482726.1"/>
    <property type="molecule type" value="Genomic_DNA"/>
</dbReference>
<dbReference type="GO" id="GO:0008830">
    <property type="term" value="F:dTDP-4-dehydrorhamnose 3,5-epimerase activity"/>
    <property type="evidence" value="ECO:0007669"/>
    <property type="project" value="InterPro"/>
</dbReference>
<evidence type="ECO:0000313" key="7">
    <source>
        <dbReference type="Proteomes" id="UP000663870"/>
    </source>
</evidence>
<dbReference type="GO" id="GO:0000271">
    <property type="term" value="P:polysaccharide biosynthetic process"/>
    <property type="evidence" value="ECO:0007669"/>
    <property type="project" value="TreeGrafter"/>
</dbReference>
<proteinExistence type="predicted"/>
<dbReference type="Proteomes" id="UP000663870">
    <property type="component" value="Unassembled WGS sequence"/>
</dbReference>
<dbReference type="Proteomes" id="UP000663874">
    <property type="component" value="Unassembled WGS sequence"/>
</dbReference>
<dbReference type="EMBL" id="CAJNOH010001350">
    <property type="protein sequence ID" value="CAF1207442.1"/>
    <property type="molecule type" value="Genomic_DNA"/>
</dbReference>
<dbReference type="Proteomes" id="UP000663854">
    <property type="component" value="Unassembled WGS sequence"/>
</dbReference>
<reference evidence="3" key="1">
    <citation type="submission" date="2021-02" db="EMBL/GenBank/DDBJ databases">
        <authorList>
            <person name="Nowell W R."/>
        </authorList>
    </citation>
    <scope>NUCLEOTIDE SEQUENCE</scope>
</reference>
<protein>
    <submittedName>
        <fullName evidence="3">Uncharacterized protein</fullName>
    </submittedName>
</protein>
<evidence type="ECO:0000313" key="3">
    <source>
        <dbReference type="EMBL" id="CAF1241770.1"/>
    </source>
</evidence>
<dbReference type="GO" id="GO:0005829">
    <property type="term" value="C:cytosol"/>
    <property type="evidence" value="ECO:0007669"/>
    <property type="project" value="TreeGrafter"/>
</dbReference>
<dbReference type="Gene3D" id="2.60.120.10">
    <property type="entry name" value="Jelly Rolls"/>
    <property type="match status" value="1"/>
</dbReference>
<dbReference type="EMBL" id="CAJOBE010001663">
    <property type="protein sequence ID" value="CAF3763787.1"/>
    <property type="molecule type" value="Genomic_DNA"/>
</dbReference>
<evidence type="ECO:0000313" key="4">
    <source>
        <dbReference type="EMBL" id="CAF1482726.1"/>
    </source>
</evidence>
<dbReference type="InterPro" id="IPR011051">
    <property type="entry name" value="RmlC_Cupin_sf"/>
</dbReference>
<name>A0A814ZGX9_9BILA</name>
<evidence type="ECO:0000313" key="6">
    <source>
        <dbReference type="EMBL" id="CAF3763787.1"/>
    </source>
</evidence>
<dbReference type="Proteomes" id="UP000663882">
    <property type="component" value="Unassembled WGS sequence"/>
</dbReference>
<dbReference type="InterPro" id="IPR014710">
    <property type="entry name" value="RmlC-like_jellyroll"/>
</dbReference>
<dbReference type="EMBL" id="CAJNOO010000862">
    <property type="protein sequence ID" value="CAF1049792.1"/>
    <property type="molecule type" value="Genomic_DNA"/>
</dbReference>
<dbReference type="PANTHER" id="PTHR21047">
    <property type="entry name" value="DTDP-6-DEOXY-D-GLUCOSE-3,5 EPIMERASE"/>
    <property type="match status" value="1"/>
</dbReference>
<keyword evidence="7" id="KW-1185">Reference proteome</keyword>
<dbReference type="EMBL" id="CAJOAX010001603">
    <property type="protein sequence ID" value="CAF3730048.1"/>
    <property type="molecule type" value="Genomic_DNA"/>
</dbReference>
<dbReference type="OrthoDB" id="9973973at2759"/>
<dbReference type="AlphaFoldDB" id="A0A814ZGX9"/>
<evidence type="ECO:0000313" key="2">
    <source>
        <dbReference type="EMBL" id="CAF1207442.1"/>
    </source>
</evidence>
<evidence type="ECO:0000313" key="1">
    <source>
        <dbReference type="EMBL" id="CAF1049792.1"/>
    </source>
</evidence>
<dbReference type="PANTHER" id="PTHR21047:SF2">
    <property type="entry name" value="THYMIDINE DIPHOSPHO-4-KETO-RHAMNOSE 3,5-EPIMERASE"/>
    <property type="match status" value="1"/>
</dbReference>
<organism evidence="3 8">
    <name type="scientific">Rotaria sordida</name>
    <dbReference type="NCBI Taxonomy" id="392033"/>
    <lineage>
        <taxon>Eukaryota</taxon>
        <taxon>Metazoa</taxon>
        <taxon>Spiralia</taxon>
        <taxon>Gnathifera</taxon>
        <taxon>Rotifera</taxon>
        <taxon>Eurotatoria</taxon>
        <taxon>Bdelloidea</taxon>
        <taxon>Philodinida</taxon>
        <taxon>Philodinidae</taxon>
        <taxon>Rotaria</taxon>
    </lineage>
</organism>